<evidence type="ECO:0000313" key="12">
    <source>
        <dbReference type="EMBL" id="KHJ33814.1"/>
    </source>
</evidence>
<keyword evidence="4" id="KW-0378">Hydrolase</keyword>
<keyword evidence="13" id="KW-1185">Reference proteome</keyword>
<dbReference type="GO" id="GO:0046872">
    <property type="term" value="F:metal ion binding"/>
    <property type="evidence" value="ECO:0007669"/>
    <property type="project" value="UniProtKB-KW"/>
</dbReference>
<feature type="domain" description="Coenzyme PQQ synthesis protein F-like C-terminal lobe" evidence="11">
    <location>
        <begin position="800"/>
        <end position="897"/>
    </location>
</feature>
<evidence type="ECO:0000313" key="13">
    <source>
        <dbReference type="Proteomes" id="UP000030854"/>
    </source>
</evidence>
<sequence length="1034" mass="120508">MPTLIPQFSVPNQGPRSVERVTNFLKTNSLDKRLYRLIKLQNKLEVVLIHDNETDKASACMDVRAGYYCDDEDMPGMAHAVEHLLFMGTKKYPEENAYSQYINNHSGQSNAWTMSQSTHYFFDVAAEKSTNASDDEPSPFYGALDRFAQFFCEPLFLSSTVDRELLAVDSEHKKNLQNDAWRSRKIESLLSNPKHPFSKFSTGNLEVLKILPEARGVNVRQKFIEFYEKHYSANRMKLTVLGKEPLDTLEEWVANFFSSIPNKDLERNAWEEPLFRKEDLLIECFIKPIKDFNHIYLQFPAINTELLYETCPENYLSYLFDHQGPGSLTSYFKNKGWVIKIEAGGQRVCPGTPDLFNCWLNLTEDGIHNYREIIKIIFQYISLLNETEPQKWIHDEQNEIGQMLFNYNEKWPAIKYTSLMSQILQTPVPREWLISNRYIVQKFDPDIIKTYLSFLRPDNFRIILTTQKFDGKWDRKEKWYGAEYTFKNISDSFLSEIKTAYNSTAKERLPELHMPQKNQFIPKNLNVEIKSIKEVSLSPKIICENDLLRVWHKKDDQFWVPKGSVIIYFRSLITHATPETYLKSLIYAHLVEDTSEDYSYDAANAGLHYTIKIISGGIQVSIAGYNDKLSSLLEKLLLTMKNLKVKQERFEVIMERMIRDYKNRAFSEPYLRIGKYVSALNVEKSYLDEELLLILPFITSKDIEIFFPQIFAQMHIEMFVHGNFYKEDALIISDMVERTLKPRPLSKSCWEIYRSTFYPPGCSYLYPITSKDPDNINNCIAYQLFIGDSNIRTLGSKTLLLDQIIKEPVFNQLRTNEQLGYIVSSDPFVGVNTISFRFTVQSEKTTSFLESRIESFLSSFAKTLQNMSETEFEENKRSLITILSKKLETLNEEMKRMHYHIFSERYDFELAKKEVAEIKILTKSAMIDYYQHFIDPASQSRSKIVVCINSQLTNDKISVISKRENCKEKIPASSLDNRSQTKEDHELETLSHSKDNNLPYIITDIHEFKSRLPCTTGPLPVKPLSEYIDKESKL</sequence>
<keyword evidence="2" id="KW-0645">Protease</keyword>
<dbReference type="GO" id="GO:0043171">
    <property type="term" value="P:peptide catabolic process"/>
    <property type="evidence" value="ECO:0007669"/>
    <property type="project" value="TreeGrafter"/>
</dbReference>
<evidence type="ECO:0000259" key="8">
    <source>
        <dbReference type="Pfam" id="PF00675"/>
    </source>
</evidence>
<dbReference type="InterPro" id="IPR050626">
    <property type="entry name" value="Peptidase_M16"/>
</dbReference>
<feature type="domain" description="Peptidase M16 N-terminal" evidence="8">
    <location>
        <begin position="46"/>
        <end position="193"/>
    </location>
</feature>
<dbReference type="AlphaFoldDB" id="A0A0B1PB11"/>
<dbReference type="InterPro" id="IPR011249">
    <property type="entry name" value="Metalloenz_LuxS/M16"/>
</dbReference>
<reference evidence="12 13" key="1">
    <citation type="journal article" date="2014" name="BMC Genomics">
        <title>Adaptive genomic structural variation in the grape powdery mildew pathogen, Erysiphe necator.</title>
        <authorList>
            <person name="Jones L."/>
            <person name="Riaz S."/>
            <person name="Morales-Cruz A."/>
            <person name="Amrine K.C."/>
            <person name="McGuire B."/>
            <person name="Gubler W.D."/>
            <person name="Walker M.A."/>
            <person name="Cantu D."/>
        </authorList>
    </citation>
    <scope>NUCLEOTIDE SEQUENCE [LARGE SCALE GENOMIC DNA]</scope>
    <source>
        <strain evidence="13">c</strain>
    </source>
</reference>
<dbReference type="Proteomes" id="UP000030854">
    <property type="component" value="Unassembled WGS sequence"/>
</dbReference>
<protein>
    <submittedName>
        <fullName evidence="12">Putative peptidase m16 inactive domain-containing protein</fullName>
    </submittedName>
</protein>
<dbReference type="InterPro" id="IPR011765">
    <property type="entry name" value="Pept_M16_N"/>
</dbReference>
<dbReference type="Pfam" id="PF05193">
    <property type="entry name" value="Peptidase_M16_C"/>
    <property type="match status" value="1"/>
</dbReference>
<evidence type="ECO:0000259" key="9">
    <source>
        <dbReference type="Pfam" id="PF05193"/>
    </source>
</evidence>
<proteinExistence type="inferred from homology"/>
<evidence type="ECO:0000256" key="6">
    <source>
        <dbReference type="ARBA" id="ARBA00023049"/>
    </source>
</evidence>
<dbReference type="GO" id="GO:0005739">
    <property type="term" value="C:mitochondrion"/>
    <property type="evidence" value="ECO:0007669"/>
    <property type="project" value="TreeGrafter"/>
</dbReference>
<evidence type="ECO:0000256" key="4">
    <source>
        <dbReference type="ARBA" id="ARBA00022801"/>
    </source>
</evidence>
<evidence type="ECO:0000256" key="2">
    <source>
        <dbReference type="ARBA" id="ARBA00022670"/>
    </source>
</evidence>
<dbReference type="GO" id="GO:0005829">
    <property type="term" value="C:cytosol"/>
    <property type="evidence" value="ECO:0007669"/>
    <property type="project" value="TreeGrafter"/>
</dbReference>
<keyword evidence="5" id="KW-0862">Zinc</keyword>
<accession>A0A0B1PB11</accession>
<dbReference type="SUPFAM" id="SSF63411">
    <property type="entry name" value="LuxS/MPP-like metallohydrolase"/>
    <property type="match status" value="4"/>
</dbReference>
<evidence type="ECO:0000256" key="3">
    <source>
        <dbReference type="ARBA" id="ARBA00022723"/>
    </source>
</evidence>
<feature type="domain" description="Peptidase M16 C-terminal" evidence="9">
    <location>
        <begin position="220"/>
        <end position="396"/>
    </location>
</feature>
<dbReference type="HOGENOM" id="CLU_004639_1_2_1"/>
<dbReference type="FunFam" id="3.30.830.10:FF:000005">
    <property type="entry name" value="nardilysin isoform X1"/>
    <property type="match status" value="1"/>
</dbReference>
<evidence type="ECO:0000259" key="11">
    <source>
        <dbReference type="Pfam" id="PF22456"/>
    </source>
</evidence>
<dbReference type="Pfam" id="PF16187">
    <property type="entry name" value="Peptidase_M16_M"/>
    <property type="match status" value="1"/>
</dbReference>
<feature type="region of interest" description="Disordered" evidence="7">
    <location>
        <begin position="970"/>
        <end position="990"/>
    </location>
</feature>
<evidence type="ECO:0000256" key="1">
    <source>
        <dbReference type="ARBA" id="ARBA00007261"/>
    </source>
</evidence>
<evidence type="ECO:0000259" key="10">
    <source>
        <dbReference type="Pfam" id="PF16187"/>
    </source>
</evidence>
<gene>
    <name evidence="12" type="ORF">EV44_g2805</name>
</gene>
<dbReference type="Pfam" id="PF22456">
    <property type="entry name" value="PqqF-like_C_4"/>
    <property type="match status" value="1"/>
</dbReference>
<dbReference type="Gene3D" id="3.30.830.10">
    <property type="entry name" value="Metalloenzyme, LuxS/M16 peptidase-like"/>
    <property type="match status" value="4"/>
</dbReference>
<evidence type="ECO:0000256" key="7">
    <source>
        <dbReference type="SAM" id="MobiDB-lite"/>
    </source>
</evidence>
<dbReference type="PANTHER" id="PTHR43690">
    <property type="entry name" value="NARDILYSIN"/>
    <property type="match status" value="1"/>
</dbReference>
<feature type="compositionally biased region" description="Basic and acidic residues" evidence="7">
    <location>
        <begin position="979"/>
        <end position="990"/>
    </location>
</feature>
<dbReference type="InterPro" id="IPR032632">
    <property type="entry name" value="Peptidase_M16_M"/>
</dbReference>
<dbReference type="FunFam" id="3.30.830.10:FF:000003">
    <property type="entry name" value="Insulin-degrading enzyme"/>
    <property type="match status" value="1"/>
</dbReference>
<dbReference type="GO" id="GO:0004222">
    <property type="term" value="F:metalloendopeptidase activity"/>
    <property type="evidence" value="ECO:0007669"/>
    <property type="project" value="TreeGrafter"/>
</dbReference>
<name>A0A0B1PB11_UNCNE</name>
<dbReference type="InterPro" id="IPR054734">
    <property type="entry name" value="PqqF-like_C_4"/>
</dbReference>
<comment type="similarity">
    <text evidence="1">Belongs to the peptidase M16 family.</text>
</comment>
<dbReference type="GO" id="GO:0051603">
    <property type="term" value="P:proteolysis involved in protein catabolic process"/>
    <property type="evidence" value="ECO:0007669"/>
    <property type="project" value="TreeGrafter"/>
</dbReference>
<dbReference type="FunFam" id="3.30.830.10:FF:000004">
    <property type="entry name" value="Putative insulin-degrading enzyme"/>
    <property type="match status" value="1"/>
</dbReference>
<dbReference type="Pfam" id="PF00675">
    <property type="entry name" value="Peptidase_M16"/>
    <property type="match status" value="1"/>
</dbReference>
<dbReference type="STRING" id="52586.A0A0B1PB11"/>
<feature type="domain" description="Peptidase M16 middle/third" evidence="10">
    <location>
        <begin position="405"/>
        <end position="692"/>
    </location>
</feature>
<dbReference type="EMBL" id="JNVN01001227">
    <property type="protein sequence ID" value="KHJ33814.1"/>
    <property type="molecule type" value="Genomic_DNA"/>
</dbReference>
<dbReference type="PANTHER" id="PTHR43690:SF18">
    <property type="entry name" value="INSULIN-DEGRADING ENZYME-RELATED"/>
    <property type="match status" value="1"/>
</dbReference>
<dbReference type="InterPro" id="IPR007863">
    <property type="entry name" value="Peptidase_M16_C"/>
</dbReference>
<organism evidence="12 13">
    <name type="scientific">Uncinula necator</name>
    <name type="common">Grape powdery mildew</name>
    <dbReference type="NCBI Taxonomy" id="52586"/>
    <lineage>
        <taxon>Eukaryota</taxon>
        <taxon>Fungi</taxon>
        <taxon>Dikarya</taxon>
        <taxon>Ascomycota</taxon>
        <taxon>Pezizomycotina</taxon>
        <taxon>Leotiomycetes</taxon>
        <taxon>Erysiphales</taxon>
        <taxon>Erysiphaceae</taxon>
        <taxon>Erysiphe</taxon>
    </lineage>
</organism>
<evidence type="ECO:0000256" key="5">
    <source>
        <dbReference type="ARBA" id="ARBA00022833"/>
    </source>
</evidence>
<comment type="caution">
    <text evidence="12">The sequence shown here is derived from an EMBL/GenBank/DDBJ whole genome shotgun (WGS) entry which is preliminary data.</text>
</comment>
<keyword evidence="3" id="KW-0479">Metal-binding</keyword>
<dbReference type="MEROPS" id="M16.020"/>
<dbReference type="OMA" id="WIFDEMK"/>
<keyword evidence="6" id="KW-0482">Metalloprotease</keyword>